<evidence type="ECO:0000256" key="4">
    <source>
        <dbReference type="ARBA" id="ARBA00022801"/>
    </source>
</evidence>
<keyword evidence="3" id="KW-0418">Kinase</keyword>
<dbReference type="InterPro" id="IPR007342">
    <property type="entry name" value="PsuG"/>
</dbReference>
<organism evidence="9 10">
    <name type="scientific">Ditylenchus destructor</name>
    <dbReference type="NCBI Taxonomy" id="166010"/>
    <lineage>
        <taxon>Eukaryota</taxon>
        <taxon>Metazoa</taxon>
        <taxon>Ecdysozoa</taxon>
        <taxon>Nematoda</taxon>
        <taxon>Chromadorea</taxon>
        <taxon>Rhabditida</taxon>
        <taxon>Tylenchina</taxon>
        <taxon>Tylenchomorpha</taxon>
        <taxon>Sphaerularioidea</taxon>
        <taxon>Anguinidae</taxon>
        <taxon>Anguininae</taxon>
        <taxon>Ditylenchus</taxon>
    </lineage>
</organism>
<keyword evidence="2" id="KW-0479">Metal-binding</keyword>
<dbReference type="GO" id="GO:0016798">
    <property type="term" value="F:hydrolase activity, acting on glycosyl bonds"/>
    <property type="evidence" value="ECO:0007669"/>
    <property type="project" value="UniProtKB-KW"/>
</dbReference>
<name>A0AAD4MX07_9BILA</name>
<comment type="caution">
    <text evidence="9">The sequence shown here is derived from an EMBL/GenBank/DDBJ whole genome shotgun (WGS) entry which is preliminary data.</text>
</comment>
<protein>
    <submittedName>
        <fullName evidence="9">Indigoidine synthase A like protein domain-containing protein</fullName>
    </submittedName>
</protein>
<dbReference type="Pfam" id="PF00294">
    <property type="entry name" value="PfkB"/>
    <property type="match status" value="1"/>
</dbReference>
<accession>A0AAD4MX07</accession>
<reference evidence="9" key="1">
    <citation type="submission" date="2022-01" db="EMBL/GenBank/DDBJ databases">
        <title>Genome Sequence Resource for Two Populations of Ditylenchus destructor, the Migratory Endoparasitic Phytonematode.</title>
        <authorList>
            <person name="Zhang H."/>
            <person name="Lin R."/>
            <person name="Xie B."/>
        </authorList>
    </citation>
    <scope>NUCLEOTIDE SEQUENCE</scope>
    <source>
        <strain evidence="9">BazhouSP</strain>
    </source>
</reference>
<evidence type="ECO:0000256" key="1">
    <source>
        <dbReference type="ARBA" id="ARBA00022679"/>
    </source>
</evidence>
<evidence type="ECO:0000259" key="8">
    <source>
        <dbReference type="Pfam" id="PF00294"/>
    </source>
</evidence>
<dbReference type="AlphaFoldDB" id="A0AAD4MX07"/>
<dbReference type="InterPro" id="IPR029056">
    <property type="entry name" value="Ribokinase-like"/>
</dbReference>
<keyword evidence="5" id="KW-0464">Manganese</keyword>
<dbReference type="InterPro" id="IPR002173">
    <property type="entry name" value="Carboh/pur_kinase_PfkB_CS"/>
</dbReference>
<dbReference type="GO" id="GO:0005737">
    <property type="term" value="C:cytoplasm"/>
    <property type="evidence" value="ECO:0007669"/>
    <property type="project" value="TreeGrafter"/>
</dbReference>
<feature type="domain" description="Carbohydrate kinase PfkB" evidence="8">
    <location>
        <begin position="346"/>
        <end position="662"/>
    </location>
</feature>
<dbReference type="GO" id="GO:0006796">
    <property type="term" value="P:phosphate-containing compound metabolic process"/>
    <property type="evidence" value="ECO:0007669"/>
    <property type="project" value="UniProtKB-ARBA"/>
</dbReference>
<dbReference type="GO" id="GO:0046872">
    <property type="term" value="F:metal ion binding"/>
    <property type="evidence" value="ECO:0007669"/>
    <property type="project" value="UniProtKB-KW"/>
</dbReference>
<sequence>MFRTKTYALLCARRFSSNFFSFTDEVSTALSNGKGVVALESTVITHGLPFPKNIEVACGIEKIVRDSGATPATIALLDGKIHVGLCQKDLERIADPKHKPIKTSKRDIANVLAERAIGGTTVAATMWIAHQVLIYVQFLGFDISADLIELGRIPIAVVCAGAKSILDIPKTIEMLETLGVNVIVYGERSYFPGFFTRETPWKAPYNTNSLQKIANIIEYNETLASNSNCLNGATLVACPAPIGNDDDAQLIEKSIQQALREAERAKFTSNKEVTPFLLRRVNELTGSASLRINVALLENNAKVGAQLANLLSDRLKPETISSDRERSRVYSGEDIIMSQLASATPKVVCAGAAICDFEARTDVDNALSSEGAYHQGKIIQRSGGVGRNHADALSRLGIDAPFISAIGKDSFAEFLQSQSQHMNWQHVLKSTKSTASSMTLNVCGNIMAGIIDTEEIMAEVTPELVKSKKNVFSGSDFVLLDGNLRKDTTAMVFEMAEMSNTKVWFEPTNFLKVHKIFGETNLWKRASIVSPNANEFREFCRHLNLHLPENALLEANGLANYLNTNVSLVAKIFSGKLEHLLITIDKSGCVLLSKNYAGNIATYVVPPPQIRKDEFVSASGAGDCFNSGFLTGMLRNLDISDILPFATECARESLKTMNAVPDLESIILAMKSG</sequence>
<dbReference type="InterPro" id="IPR011611">
    <property type="entry name" value="PfkB_dom"/>
</dbReference>
<dbReference type="Gene3D" id="3.40.1790.10">
    <property type="entry name" value="Indigoidine synthase domain"/>
    <property type="match status" value="1"/>
</dbReference>
<dbReference type="Proteomes" id="UP001201812">
    <property type="component" value="Unassembled WGS sequence"/>
</dbReference>
<dbReference type="GO" id="GO:0004730">
    <property type="term" value="F:pseudouridylate synthase activity"/>
    <property type="evidence" value="ECO:0007669"/>
    <property type="project" value="InterPro"/>
</dbReference>
<evidence type="ECO:0000256" key="2">
    <source>
        <dbReference type="ARBA" id="ARBA00022723"/>
    </source>
</evidence>
<dbReference type="PROSITE" id="PS00583">
    <property type="entry name" value="PFKB_KINASES_1"/>
    <property type="match status" value="1"/>
</dbReference>
<dbReference type="GO" id="GO:0016301">
    <property type="term" value="F:kinase activity"/>
    <property type="evidence" value="ECO:0007669"/>
    <property type="project" value="UniProtKB-KW"/>
</dbReference>
<evidence type="ECO:0000313" key="9">
    <source>
        <dbReference type="EMBL" id="KAI1707975.1"/>
    </source>
</evidence>
<dbReference type="InterPro" id="IPR022830">
    <property type="entry name" value="Indigdn_synthA-like"/>
</dbReference>
<keyword evidence="4" id="KW-0378">Hydrolase</keyword>
<dbReference type="SUPFAM" id="SSF53613">
    <property type="entry name" value="Ribokinase-like"/>
    <property type="match status" value="1"/>
</dbReference>
<keyword evidence="7" id="KW-0326">Glycosidase</keyword>
<dbReference type="PANTHER" id="PTHR42909:SF1">
    <property type="entry name" value="CARBOHYDRATE KINASE PFKB DOMAIN-CONTAINING PROTEIN"/>
    <property type="match status" value="1"/>
</dbReference>
<dbReference type="Gene3D" id="3.40.1190.20">
    <property type="match status" value="1"/>
</dbReference>
<evidence type="ECO:0000313" key="10">
    <source>
        <dbReference type="Proteomes" id="UP001201812"/>
    </source>
</evidence>
<dbReference type="Pfam" id="PF04227">
    <property type="entry name" value="Indigoidine_A"/>
    <property type="match status" value="1"/>
</dbReference>
<gene>
    <name evidence="9" type="ORF">DdX_12211</name>
</gene>
<evidence type="ECO:0000256" key="3">
    <source>
        <dbReference type="ARBA" id="ARBA00022777"/>
    </source>
</evidence>
<dbReference type="SUPFAM" id="SSF110581">
    <property type="entry name" value="Indigoidine synthase A-like"/>
    <property type="match status" value="1"/>
</dbReference>
<keyword evidence="10" id="KW-1185">Reference proteome</keyword>
<evidence type="ECO:0000256" key="5">
    <source>
        <dbReference type="ARBA" id="ARBA00023211"/>
    </source>
</evidence>
<dbReference type="EMBL" id="JAKKPZ010000038">
    <property type="protein sequence ID" value="KAI1707975.1"/>
    <property type="molecule type" value="Genomic_DNA"/>
</dbReference>
<proteinExistence type="predicted"/>
<evidence type="ECO:0000256" key="6">
    <source>
        <dbReference type="ARBA" id="ARBA00023239"/>
    </source>
</evidence>
<dbReference type="PANTHER" id="PTHR42909">
    <property type="entry name" value="ZGC:136858"/>
    <property type="match status" value="1"/>
</dbReference>
<keyword evidence="6" id="KW-0456">Lyase</keyword>
<keyword evidence="1" id="KW-0808">Transferase</keyword>
<evidence type="ECO:0000256" key="7">
    <source>
        <dbReference type="ARBA" id="ARBA00023295"/>
    </source>
</evidence>